<evidence type="ECO:0000313" key="4">
    <source>
        <dbReference type="Proteomes" id="UP001046870"/>
    </source>
</evidence>
<keyword evidence="4" id="KW-1185">Reference proteome</keyword>
<feature type="region of interest" description="Disordered" evidence="1">
    <location>
        <begin position="381"/>
        <end position="408"/>
    </location>
</feature>
<feature type="region of interest" description="Disordered" evidence="1">
    <location>
        <begin position="156"/>
        <end position="179"/>
    </location>
</feature>
<proteinExistence type="predicted"/>
<organism evidence="3 4">
    <name type="scientific">Megalops atlanticus</name>
    <name type="common">Tarpon</name>
    <name type="synonym">Clupea gigantea</name>
    <dbReference type="NCBI Taxonomy" id="7932"/>
    <lineage>
        <taxon>Eukaryota</taxon>
        <taxon>Metazoa</taxon>
        <taxon>Chordata</taxon>
        <taxon>Craniata</taxon>
        <taxon>Vertebrata</taxon>
        <taxon>Euteleostomi</taxon>
        <taxon>Actinopterygii</taxon>
        <taxon>Neopterygii</taxon>
        <taxon>Teleostei</taxon>
        <taxon>Elopiformes</taxon>
        <taxon>Megalopidae</taxon>
        <taxon>Megalops</taxon>
    </lineage>
</organism>
<dbReference type="InterPro" id="IPR003961">
    <property type="entry name" value="FN3_dom"/>
</dbReference>
<dbReference type="Proteomes" id="UP001046870">
    <property type="component" value="Chromosome 22"/>
</dbReference>
<dbReference type="SUPFAM" id="SSF49265">
    <property type="entry name" value="Fibronectin type III"/>
    <property type="match status" value="1"/>
</dbReference>
<feature type="region of interest" description="Disordered" evidence="1">
    <location>
        <begin position="1"/>
        <end position="107"/>
    </location>
</feature>
<feature type="compositionally biased region" description="Low complexity" evidence="1">
    <location>
        <begin position="68"/>
        <end position="82"/>
    </location>
</feature>
<comment type="caution">
    <text evidence="3">The sequence shown here is derived from an EMBL/GenBank/DDBJ whole genome shotgun (WGS) entry which is preliminary data.</text>
</comment>
<dbReference type="EMBL" id="JAFDVH010000022">
    <property type="protein sequence ID" value="KAG7456752.1"/>
    <property type="molecule type" value="Genomic_DNA"/>
</dbReference>
<gene>
    <name evidence="3" type="ORF">MATL_G00239190</name>
</gene>
<protein>
    <recommendedName>
        <fullName evidence="2">Fibronectin type-III domain-containing protein</fullName>
    </recommendedName>
</protein>
<sequence>MGPYWKRDGSTTAWTPAAPNSWVIADAGPSPRATEGKEQQEPGCSHPPAQALDAVRPFVKTRCPPPTSTRSTAPRARSSTCAPTPPLFVITPGSKAKSGVTGARTDGRGGVGDDVAFSPWGTRVQSEISRLRRLLPGFLSAARPSFLVCPAKLRTPPRAGDSPVQSSAGRASVPLDPISSSNSSSQIILKWKPPTDPNGNITHYLCSASSSLRPATYKFDYCQKGMKLPSRAPTHVDNDEEQKWNQTDEQGQGARCCSCPKTDKQLKKEAEESEYRKTFEDYLHNEVFEIRPSRRRRSAVGVANATQPRLHTTPPSLPNASATGGPEEEEHKKVPLYVYSKEWTVISNLRHFTSYQIEVHACNHLTDPSRCSMAAYVSARTMPEGTPSPPVPRRARPTPVSALPVWGP</sequence>
<dbReference type="AlphaFoldDB" id="A0A9D3PC51"/>
<evidence type="ECO:0000313" key="3">
    <source>
        <dbReference type="EMBL" id="KAG7456752.1"/>
    </source>
</evidence>
<dbReference type="Gene3D" id="2.60.40.10">
    <property type="entry name" value="Immunoglobulins"/>
    <property type="match status" value="2"/>
</dbReference>
<feature type="domain" description="Fibronectin type-III" evidence="2">
    <location>
        <begin position="171"/>
        <end position="368"/>
    </location>
</feature>
<evidence type="ECO:0000259" key="2">
    <source>
        <dbReference type="SMART" id="SM00060"/>
    </source>
</evidence>
<feature type="compositionally biased region" description="Polar residues" evidence="1">
    <location>
        <begin position="304"/>
        <end position="322"/>
    </location>
</feature>
<dbReference type="SMART" id="SM00060">
    <property type="entry name" value="FN3"/>
    <property type="match status" value="1"/>
</dbReference>
<accession>A0A9D3PC51</accession>
<dbReference type="OrthoDB" id="5809444at2759"/>
<feature type="region of interest" description="Disordered" evidence="1">
    <location>
        <begin position="298"/>
        <end position="329"/>
    </location>
</feature>
<dbReference type="InterPro" id="IPR013783">
    <property type="entry name" value="Ig-like_fold"/>
</dbReference>
<dbReference type="InterPro" id="IPR036116">
    <property type="entry name" value="FN3_sf"/>
</dbReference>
<reference evidence="3" key="1">
    <citation type="submission" date="2021-01" db="EMBL/GenBank/DDBJ databases">
        <authorList>
            <person name="Zahm M."/>
            <person name="Roques C."/>
            <person name="Cabau C."/>
            <person name="Klopp C."/>
            <person name="Donnadieu C."/>
            <person name="Jouanno E."/>
            <person name="Lampietro C."/>
            <person name="Louis A."/>
            <person name="Herpin A."/>
            <person name="Echchiki A."/>
            <person name="Berthelot C."/>
            <person name="Parey E."/>
            <person name="Roest-Crollius H."/>
            <person name="Braasch I."/>
            <person name="Postlethwait J."/>
            <person name="Bobe J."/>
            <person name="Montfort J."/>
            <person name="Bouchez O."/>
            <person name="Begum T."/>
            <person name="Mejri S."/>
            <person name="Adams A."/>
            <person name="Chen W.-J."/>
            <person name="Guiguen Y."/>
        </authorList>
    </citation>
    <scope>NUCLEOTIDE SEQUENCE</scope>
    <source>
        <strain evidence="3">YG-15Mar2019-1</strain>
        <tissue evidence="3">Brain</tissue>
    </source>
</reference>
<name>A0A9D3PC51_MEGAT</name>
<evidence type="ECO:0000256" key="1">
    <source>
        <dbReference type="SAM" id="MobiDB-lite"/>
    </source>
</evidence>